<keyword evidence="3" id="KW-0460">Magnesium</keyword>
<dbReference type="InterPro" id="IPR001952">
    <property type="entry name" value="Alkaline_phosphatase"/>
</dbReference>
<feature type="binding site" evidence="3">
    <location>
        <position position="323"/>
    </location>
    <ligand>
        <name>Zn(2+)</name>
        <dbReference type="ChEBI" id="CHEBI:29105"/>
        <label>2</label>
    </ligand>
</feature>
<keyword evidence="1" id="KW-0597">Phosphoprotein</keyword>
<feature type="compositionally biased region" description="Low complexity" evidence="5">
    <location>
        <begin position="563"/>
        <end position="581"/>
    </location>
</feature>
<evidence type="ECO:0000313" key="7">
    <source>
        <dbReference type="EMBL" id="TNC49179.1"/>
    </source>
</evidence>
<evidence type="ECO:0000256" key="6">
    <source>
        <dbReference type="SAM" id="SignalP"/>
    </source>
</evidence>
<feature type="compositionally biased region" description="Acidic residues" evidence="5">
    <location>
        <begin position="531"/>
        <end position="562"/>
    </location>
</feature>
<dbReference type="RefSeq" id="WP_139077088.1">
    <property type="nucleotide sequence ID" value="NZ_VDFU01000013.1"/>
</dbReference>
<feature type="compositionally biased region" description="Low complexity" evidence="5">
    <location>
        <begin position="514"/>
        <end position="530"/>
    </location>
</feature>
<feature type="signal peptide" evidence="6">
    <location>
        <begin position="1"/>
        <end position="19"/>
    </location>
</feature>
<dbReference type="Pfam" id="PF00245">
    <property type="entry name" value="Alk_phosphatase"/>
    <property type="match status" value="1"/>
</dbReference>
<dbReference type="PANTHER" id="PTHR11596">
    <property type="entry name" value="ALKALINE PHOSPHATASE"/>
    <property type="match status" value="1"/>
</dbReference>
<dbReference type="EMBL" id="VDFU01000013">
    <property type="protein sequence ID" value="TNC49179.1"/>
    <property type="molecule type" value="Genomic_DNA"/>
</dbReference>
<dbReference type="PRINTS" id="PR00113">
    <property type="entry name" value="ALKPHPHTASE"/>
</dbReference>
<comment type="cofactor">
    <cofactor evidence="3">
        <name>Mg(2+)</name>
        <dbReference type="ChEBI" id="CHEBI:18420"/>
    </cofactor>
    <text evidence="3">Binds 1 Mg(2+) ion.</text>
</comment>
<evidence type="ECO:0000256" key="4">
    <source>
        <dbReference type="RuleBase" id="RU003946"/>
    </source>
</evidence>
<evidence type="ECO:0000313" key="8">
    <source>
        <dbReference type="Proteomes" id="UP000305887"/>
    </source>
</evidence>
<dbReference type="SUPFAM" id="SSF53649">
    <property type="entry name" value="Alkaline phosphatase-like"/>
    <property type="match status" value="1"/>
</dbReference>
<feature type="binding site" evidence="3">
    <location>
        <position position="327"/>
    </location>
    <ligand>
        <name>Zn(2+)</name>
        <dbReference type="ChEBI" id="CHEBI:29105"/>
        <label>2</label>
    </ligand>
</feature>
<feature type="binding site" evidence="3">
    <location>
        <position position="59"/>
    </location>
    <ligand>
        <name>Zn(2+)</name>
        <dbReference type="ChEBI" id="CHEBI:29105"/>
        <label>2</label>
    </ligand>
</feature>
<feature type="binding site" evidence="3">
    <location>
        <position position="170"/>
    </location>
    <ligand>
        <name>Mg(2+)</name>
        <dbReference type="ChEBI" id="CHEBI:18420"/>
    </ligand>
</feature>
<keyword evidence="3" id="KW-0479">Metal-binding</keyword>
<comment type="cofactor">
    <cofactor evidence="3">
        <name>Zn(2+)</name>
        <dbReference type="ChEBI" id="CHEBI:29105"/>
    </cofactor>
    <text evidence="3">Binds 2 Zn(2+) ions.</text>
</comment>
<dbReference type="SMART" id="SM00098">
    <property type="entry name" value="alkPPc"/>
    <property type="match status" value="1"/>
</dbReference>
<reference evidence="7 8" key="1">
    <citation type="submission" date="2019-06" db="EMBL/GenBank/DDBJ databases">
        <title>YIM 131921 draft genome.</title>
        <authorList>
            <person name="Jiang L."/>
        </authorList>
    </citation>
    <scope>NUCLEOTIDE SEQUENCE [LARGE SCALE GENOMIC DNA]</scope>
    <source>
        <strain evidence="7 8">YIM 131921</strain>
    </source>
</reference>
<evidence type="ECO:0000256" key="3">
    <source>
        <dbReference type="PIRSR" id="PIRSR601952-2"/>
    </source>
</evidence>
<accession>A0A5C4MTH0</accession>
<feature type="binding site" evidence="3">
    <location>
        <position position="459"/>
    </location>
    <ligand>
        <name>Zn(2+)</name>
        <dbReference type="ChEBI" id="CHEBI:29105"/>
        <label>2</label>
    </ligand>
</feature>
<evidence type="ECO:0000256" key="2">
    <source>
        <dbReference type="PIRSR" id="PIRSR601952-1"/>
    </source>
</evidence>
<dbReference type="PANTHER" id="PTHR11596:SF5">
    <property type="entry name" value="ALKALINE PHOSPHATASE"/>
    <property type="match status" value="1"/>
</dbReference>
<dbReference type="GO" id="GO:0004035">
    <property type="term" value="F:alkaline phosphatase activity"/>
    <property type="evidence" value="ECO:0007669"/>
    <property type="project" value="TreeGrafter"/>
</dbReference>
<dbReference type="CDD" id="cd16012">
    <property type="entry name" value="ALP"/>
    <property type="match status" value="1"/>
</dbReference>
<comment type="similarity">
    <text evidence="4">Belongs to the alkaline phosphatase family.</text>
</comment>
<feature type="binding site" evidence="3">
    <location>
        <position position="365"/>
    </location>
    <ligand>
        <name>Zn(2+)</name>
        <dbReference type="ChEBI" id="CHEBI:29105"/>
        <label>2</label>
    </ligand>
</feature>
<protein>
    <submittedName>
        <fullName evidence="7">Alkaline phosphatase</fullName>
    </submittedName>
</protein>
<keyword evidence="6" id="KW-0732">Signal</keyword>
<keyword evidence="8" id="KW-1185">Reference proteome</keyword>
<organism evidence="7 8">
    <name type="scientific">Rubellimicrobium rubrum</name>
    <dbReference type="NCBI Taxonomy" id="2585369"/>
    <lineage>
        <taxon>Bacteria</taxon>
        <taxon>Pseudomonadati</taxon>
        <taxon>Pseudomonadota</taxon>
        <taxon>Alphaproteobacteria</taxon>
        <taxon>Rhodobacterales</taxon>
        <taxon>Roseobacteraceae</taxon>
        <taxon>Rubellimicrobium</taxon>
    </lineage>
</organism>
<feature type="active site" description="Phosphoserine intermediate" evidence="2">
    <location>
        <position position="109"/>
    </location>
</feature>
<keyword evidence="3" id="KW-0862">Zinc</keyword>
<feature type="binding site" evidence="3">
    <location>
        <position position="59"/>
    </location>
    <ligand>
        <name>Mg(2+)</name>
        <dbReference type="ChEBI" id="CHEBI:18420"/>
    </ligand>
</feature>
<comment type="caution">
    <text evidence="7">The sequence shown here is derived from an EMBL/GenBank/DDBJ whole genome shotgun (WGS) entry which is preliminary data.</text>
</comment>
<dbReference type="InterPro" id="IPR017850">
    <property type="entry name" value="Alkaline_phosphatase_core_sf"/>
</dbReference>
<feature type="binding site" evidence="3">
    <location>
        <position position="364"/>
    </location>
    <ligand>
        <name>Zn(2+)</name>
        <dbReference type="ChEBI" id="CHEBI:29105"/>
        <label>2</label>
    </ligand>
</feature>
<evidence type="ECO:0000256" key="1">
    <source>
        <dbReference type="ARBA" id="ARBA00022553"/>
    </source>
</evidence>
<feature type="binding site" evidence="3">
    <location>
        <position position="172"/>
    </location>
    <ligand>
        <name>Mg(2+)</name>
        <dbReference type="ChEBI" id="CHEBI:18420"/>
    </ligand>
</feature>
<dbReference type="GO" id="GO:0046872">
    <property type="term" value="F:metal ion binding"/>
    <property type="evidence" value="ECO:0007669"/>
    <property type="project" value="UniProtKB-KW"/>
</dbReference>
<name>A0A5C4MTH0_9RHOB</name>
<dbReference type="OrthoDB" id="9794455at2"/>
<feature type="binding site" evidence="3">
    <location>
        <position position="318"/>
    </location>
    <ligand>
        <name>Mg(2+)</name>
        <dbReference type="ChEBI" id="CHEBI:18420"/>
    </ligand>
</feature>
<gene>
    <name evidence="7" type="ORF">FHG66_12075</name>
</gene>
<evidence type="ECO:0000256" key="5">
    <source>
        <dbReference type="SAM" id="MobiDB-lite"/>
    </source>
</evidence>
<feature type="region of interest" description="Disordered" evidence="5">
    <location>
        <begin position="514"/>
        <end position="608"/>
    </location>
</feature>
<dbReference type="Gene3D" id="3.40.720.10">
    <property type="entry name" value="Alkaline Phosphatase, subunit A"/>
    <property type="match status" value="1"/>
</dbReference>
<dbReference type="Proteomes" id="UP000305887">
    <property type="component" value="Unassembled WGS sequence"/>
</dbReference>
<proteinExistence type="inferred from homology"/>
<feature type="chain" id="PRO_5022853531" evidence="6">
    <location>
        <begin position="20"/>
        <end position="608"/>
    </location>
</feature>
<sequence>MRTSAIAIAAATLASTAGAQDLVQAQNEWFIAGQGTVEEMLALQSNTGTARNVILFVADGNDVSTNYATRIFAGQQAGGLGDDHVLPHETFPHTALVKTYTTNGQTPDSAPTAAAMNTGVKMKNDVINVHPDVAVDDCQAAVEGRLTTLAEIASAMGKSVGIVSTARLTHATPAAVYGYTANRDWEDNTFIPEGCNQPDLAAQLVAQMNAGVIDMALGGGRAHFLPADVTDEEGDPGLRTDGRNLVEEVIAAGGQYAWNDETFMALAAPGNAPVLALFEASHMEYAHDRTGEPTQAEMTAAAIEALDRNENGYYLMSEGGRVDHANHAGNVHRTVTDGVAFAEAVQTAMDLTDPAETLIIVTADHGHAIALNGYCGRGTPITGLCMDVDPAGEEHTGEPVLANDGKPFSVVGYLNGAGSVMIEQADGSFFGTRPNVTQEQATDPDYLQQALIPMGSETHSGADVAAFARGPWAHLVGGVIEQNVIFHVMLHAMTGGEGIPAAALGALNVNAPAAGSGDPVADDAAPAAEEGAAEDQVGDDAQDAAEELPDDATAEPLEEAADEATAAEGADTATGGEAGSAQPADGATEPTQGDAEAGEEAGDGATGN</sequence>
<dbReference type="AlphaFoldDB" id="A0A5C4MTH0"/>